<dbReference type="InterPro" id="IPR001189">
    <property type="entry name" value="Mn/Fe_SOD"/>
</dbReference>
<dbReference type="PROSITE" id="PS00088">
    <property type="entry name" value="SOD_MN"/>
    <property type="match status" value="1"/>
</dbReference>
<reference evidence="9 10" key="2">
    <citation type="journal article" date="2013" name="PLoS ONE">
        <title>INDIGO - INtegrated Data Warehouse of MIcrobial GenOmes with Examples from the Red Sea Extremophiles.</title>
        <authorList>
            <person name="Alam I."/>
            <person name="Antunes A."/>
            <person name="Kamau A.A."/>
            <person name="Ba Alawi W."/>
            <person name="Kalkatawi M."/>
            <person name="Stingl U."/>
            <person name="Bajic V.B."/>
        </authorList>
    </citation>
    <scope>NUCLEOTIDE SEQUENCE [LARGE SCALE GENOMIC DNA]</scope>
    <source>
        <strain evidence="9 10">SSD-17B</strain>
    </source>
</reference>
<dbReference type="FunFam" id="3.55.40.20:FF:000001">
    <property type="entry name" value="Superoxide dismutase"/>
    <property type="match status" value="1"/>
</dbReference>
<feature type="domain" description="Manganese/iron superoxide dismutase C-terminal" evidence="8">
    <location>
        <begin position="99"/>
        <end position="198"/>
    </location>
</feature>
<feature type="domain" description="Manganese/iron superoxide dismutase N-terminal" evidence="7">
    <location>
        <begin position="4"/>
        <end position="92"/>
    </location>
</feature>
<dbReference type="InterPro" id="IPR036324">
    <property type="entry name" value="Mn/Fe_SOD_N_sf"/>
</dbReference>
<dbReference type="SUPFAM" id="SSF46609">
    <property type="entry name" value="Fe,Mn superoxide dismutase (SOD), N-terminal domain"/>
    <property type="match status" value="1"/>
</dbReference>
<dbReference type="eggNOG" id="COG0605">
    <property type="taxonomic scope" value="Bacteria"/>
</dbReference>
<keyword evidence="4 6" id="KW-0560">Oxidoreductase</keyword>
<comment type="catalytic activity">
    <reaction evidence="6">
        <text>2 superoxide + 2 H(+) = H2O2 + O2</text>
        <dbReference type="Rhea" id="RHEA:20696"/>
        <dbReference type="ChEBI" id="CHEBI:15378"/>
        <dbReference type="ChEBI" id="CHEBI:15379"/>
        <dbReference type="ChEBI" id="CHEBI:16240"/>
        <dbReference type="ChEBI" id="CHEBI:18421"/>
        <dbReference type="EC" id="1.15.1.1"/>
    </reaction>
</comment>
<feature type="binding site" evidence="5">
    <location>
        <position position="28"/>
    </location>
    <ligand>
        <name>Mn(2+)</name>
        <dbReference type="ChEBI" id="CHEBI:29035"/>
    </ligand>
</feature>
<dbReference type="Gene3D" id="3.55.40.20">
    <property type="entry name" value="Iron/manganese superoxide dismutase, C-terminal domain"/>
    <property type="match status" value="1"/>
</dbReference>
<dbReference type="SUPFAM" id="SSF54719">
    <property type="entry name" value="Fe,Mn superoxide dismutase (SOD), C-terminal domain"/>
    <property type="match status" value="1"/>
</dbReference>
<sequence>MSFFNLPDLPYEYDALEPNIDAKTVEIHYDRHHRGYTNKLNTALEDYKEFAEGKSIEDILGNVDAIPEAIRQKVINVGGGYLNHILYWNQFSKDGGGKPTGDLLEAINKSFGSFDSFKEELNNAAKTVFGSGWAFVVVNGNNELEIVKKANQNSPISDGVTPIIGIDVWEHAYYLNYQNKRPDYIEAVWNIFNWNEITRLYNEAIK</sequence>
<name>F7PRH7_9MOLU</name>
<dbReference type="OrthoDB" id="9803125at2"/>
<dbReference type="STRING" id="1033810.HLPCO_002180"/>
<evidence type="ECO:0000256" key="3">
    <source>
        <dbReference type="ARBA" id="ARBA00022723"/>
    </source>
</evidence>
<dbReference type="PIRSF" id="PIRSF000349">
    <property type="entry name" value="SODismutase"/>
    <property type="match status" value="1"/>
</dbReference>
<feature type="binding site" evidence="5">
    <location>
        <position position="84"/>
    </location>
    <ligand>
        <name>Mn(2+)</name>
        <dbReference type="ChEBI" id="CHEBI:29035"/>
    </ligand>
</feature>
<reference evidence="9 10" key="1">
    <citation type="journal article" date="2011" name="J. Bacteriol.">
        <title>Genome sequence of Haloplasma contractile, an unusual contractile bacterium from a deep-sea anoxic brine lake.</title>
        <authorList>
            <person name="Antunes A."/>
            <person name="Alam I."/>
            <person name="El Dorry H."/>
            <person name="Siam R."/>
            <person name="Robertson A."/>
            <person name="Bajic V.B."/>
            <person name="Stingl U."/>
        </authorList>
    </citation>
    <scope>NUCLEOTIDE SEQUENCE [LARGE SCALE GENOMIC DNA]</scope>
    <source>
        <strain evidence="9 10">SSD-17B</strain>
    </source>
</reference>
<dbReference type="Gene3D" id="1.10.287.990">
    <property type="entry name" value="Fe,Mn superoxide dismutase (SOD) domain"/>
    <property type="match status" value="1"/>
</dbReference>
<feature type="binding site" evidence="5">
    <location>
        <position position="167"/>
    </location>
    <ligand>
        <name>Mn(2+)</name>
        <dbReference type="ChEBI" id="CHEBI:29035"/>
    </ligand>
</feature>
<comment type="similarity">
    <text evidence="1 6">Belongs to the iron/manganese superoxide dismutase family.</text>
</comment>
<dbReference type="GO" id="GO:0004784">
    <property type="term" value="F:superoxide dismutase activity"/>
    <property type="evidence" value="ECO:0007669"/>
    <property type="project" value="UniProtKB-EC"/>
</dbReference>
<dbReference type="InterPro" id="IPR019832">
    <property type="entry name" value="Mn/Fe_SOD_C"/>
</dbReference>
<organism evidence="9 10">
    <name type="scientific">Haloplasma contractile SSD-17B</name>
    <dbReference type="NCBI Taxonomy" id="1033810"/>
    <lineage>
        <taxon>Bacteria</taxon>
        <taxon>Bacillati</taxon>
        <taxon>Mycoplasmatota</taxon>
        <taxon>Mollicutes</taxon>
        <taxon>Haloplasmatales</taxon>
        <taxon>Haloplasmataceae</taxon>
        <taxon>Haloplasma</taxon>
    </lineage>
</organism>
<dbReference type="AlphaFoldDB" id="F7PRH7"/>
<dbReference type="PRINTS" id="PR01703">
    <property type="entry name" value="MNSODISMTASE"/>
</dbReference>
<dbReference type="FunCoup" id="F7PRH7">
    <property type="interactions" value="245"/>
</dbReference>
<evidence type="ECO:0000313" key="10">
    <source>
        <dbReference type="Proteomes" id="UP000005707"/>
    </source>
</evidence>
<evidence type="ECO:0000256" key="2">
    <source>
        <dbReference type="ARBA" id="ARBA00012682"/>
    </source>
</evidence>
<dbReference type="EC" id="1.15.1.1" evidence="2 6"/>
<proteinExistence type="inferred from homology"/>
<feature type="binding site" evidence="5">
    <location>
        <position position="171"/>
    </location>
    <ligand>
        <name>Mn(2+)</name>
        <dbReference type="ChEBI" id="CHEBI:29035"/>
    </ligand>
</feature>
<dbReference type="EMBL" id="AFNU02000008">
    <property type="protein sequence ID" value="ERJ11697.1"/>
    <property type="molecule type" value="Genomic_DNA"/>
</dbReference>
<dbReference type="InParanoid" id="F7PRH7"/>
<dbReference type="Pfam" id="PF02777">
    <property type="entry name" value="Sod_Fe_C"/>
    <property type="match status" value="1"/>
</dbReference>
<dbReference type="GO" id="GO:0046872">
    <property type="term" value="F:metal ion binding"/>
    <property type="evidence" value="ECO:0007669"/>
    <property type="project" value="UniProtKB-KW"/>
</dbReference>
<dbReference type="PANTHER" id="PTHR43595">
    <property type="entry name" value="37S RIBOSOMAL PROTEIN S26, MITOCHONDRIAL"/>
    <property type="match status" value="1"/>
</dbReference>
<evidence type="ECO:0000259" key="8">
    <source>
        <dbReference type="Pfam" id="PF02777"/>
    </source>
</evidence>
<dbReference type="RefSeq" id="WP_008824436.1">
    <property type="nucleotide sequence ID" value="NZ_AFNU02000008.1"/>
</dbReference>
<evidence type="ECO:0000313" key="9">
    <source>
        <dbReference type="EMBL" id="ERJ11697.1"/>
    </source>
</evidence>
<dbReference type="InterPro" id="IPR019833">
    <property type="entry name" value="Mn/Fe_SOD_BS"/>
</dbReference>
<dbReference type="GO" id="GO:0005737">
    <property type="term" value="C:cytoplasm"/>
    <property type="evidence" value="ECO:0007669"/>
    <property type="project" value="TreeGrafter"/>
</dbReference>
<dbReference type="Proteomes" id="UP000005707">
    <property type="component" value="Unassembled WGS sequence"/>
</dbReference>
<gene>
    <name evidence="9" type="primary">sodA</name>
    <name evidence="9" type="ORF">HLPCO_002180</name>
</gene>
<dbReference type="Pfam" id="PF00081">
    <property type="entry name" value="Sod_Fe_N"/>
    <property type="match status" value="1"/>
</dbReference>
<keyword evidence="3 5" id="KW-0479">Metal-binding</keyword>
<evidence type="ECO:0000256" key="5">
    <source>
        <dbReference type="PIRSR" id="PIRSR000349-1"/>
    </source>
</evidence>
<dbReference type="PANTHER" id="PTHR43595:SF2">
    <property type="entry name" value="SMALL RIBOSOMAL SUBUNIT PROTEIN MS42"/>
    <property type="match status" value="1"/>
</dbReference>
<dbReference type="InterPro" id="IPR019831">
    <property type="entry name" value="Mn/Fe_SOD_N"/>
</dbReference>
<evidence type="ECO:0000256" key="4">
    <source>
        <dbReference type="ARBA" id="ARBA00023002"/>
    </source>
</evidence>
<protein>
    <recommendedName>
        <fullName evidence="2 6">Superoxide dismutase</fullName>
        <ecNumber evidence="2 6">1.15.1.1</ecNumber>
    </recommendedName>
</protein>
<evidence type="ECO:0000256" key="1">
    <source>
        <dbReference type="ARBA" id="ARBA00008714"/>
    </source>
</evidence>
<evidence type="ECO:0000256" key="6">
    <source>
        <dbReference type="RuleBase" id="RU000414"/>
    </source>
</evidence>
<comment type="function">
    <text evidence="6">Destroys radicals which are normally produced within the cells and which are toxic to biological systems.</text>
</comment>
<evidence type="ECO:0000259" key="7">
    <source>
        <dbReference type="Pfam" id="PF00081"/>
    </source>
</evidence>
<comment type="caution">
    <text evidence="9">The sequence shown here is derived from an EMBL/GenBank/DDBJ whole genome shotgun (WGS) entry which is preliminary data.</text>
</comment>
<dbReference type="InterPro" id="IPR036314">
    <property type="entry name" value="SOD_C_sf"/>
</dbReference>
<keyword evidence="10" id="KW-1185">Reference proteome</keyword>
<accession>F7PRH7</accession>